<keyword evidence="1" id="KW-0732">Signal</keyword>
<name>A0A9W6X716_9STRA</name>
<dbReference type="OrthoDB" id="113906at2759"/>
<gene>
    <name evidence="2" type="ORF">Plil01_001401300</name>
</gene>
<keyword evidence="3" id="KW-1185">Reference proteome</keyword>
<reference evidence="2" key="1">
    <citation type="submission" date="2023-04" db="EMBL/GenBank/DDBJ databases">
        <title>Phytophthora lilii NBRC 32176.</title>
        <authorList>
            <person name="Ichikawa N."/>
            <person name="Sato H."/>
            <person name="Tonouchi N."/>
        </authorList>
    </citation>
    <scope>NUCLEOTIDE SEQUENCE</scope>
    <source>
        <strain evidence="2">NBRC 32176</strain>
    </source>
</reference>
<evidence type="ECO:0000313" key="3">
    <source>
        <dbReference type="Proteomes" id="UP001165083"/>
    </source>
</evidence>
<comment type="caution">
    <text evidence="2">The sequence shown here is derived from an EMBL/GenBank/DDBJ whole genome shotgun (WGS) entry which is preliminary data.</text>
</comment>
<dbReference type="Gene3D" id="3.40.50.1820">
    <property type="entry name" value="alpha/beta hydrolase"/>
    <property type="match status" value="2"/>
</dbReference>
<dbReference type="AlphaFoldDB" id="A0A9W6X716"/>
<evidence type="ECO:0000313" key="2">
    <source>
        <dbReference type="EMBL" id="GMF32809.1"/>
    </source>
</evidence>
<proteinExistence type="predicted"/>
<dbReference type="Proteomes" id="UP001165083">
    <property type="component" value="Unassembled WGS sequence"/>
</dbReference>
<dbReference type="PANTHER" id="PTHR22538:SF1">
    <property type="entry name" value="VWFD DOMAIN-CONTAINING PROTEIN"/>
    <property type="match status" value="1"/>
</dbReference>
<evidence type="ECO:0000256" key="1">
    <source>
        <dbReference type="SAM" id="SignalP"/>
    </source>
</evidence>
<accession>A0A9W6X716</accession>
<dbReference type="PROSITE" id="PS51257">
    <property type="entry name" value="PROKAR_LIPOPROTEIN"/>
    <property type="match status" value="1"/>
</dbReference>
<feature type="signal peptide" evidence="1">
    <location>
        <begin position="1"/>
        <end position="25"/>
    </location>
</feature>
<feature type="chain" id="PRO_5040981569" evidence="1">
    <location>
        <begin position="26"/>
        <end position="1101"/>
    </location>
</feature>
<dbReference type="PANTHER" id="PTHR22538">
    <property type="entry name" value="CILIA- AND FLAGELLA-ASSOCIATED PROTEIN 74"/>
    <property type="match status" value="1"/>
</dbReference>
<sequence length="1101" mass="117104">MVSSRIVSTISIAFVACASLGSVEATPALPSLKLGFNVHRSTMAVYGATTFDIYVKPVLHGANVSFDGKASFEQDGTTHNFYLVDSVPYYEVVTNSDSSMTCLPTSNIPSVPDIVDAIASATAVSSVNTNQDISCNNGTWLSTTFYGETYVLCTGADANDGNFMVYGEDLSVSFEYLSEEVTIAKPANAPSDCEAVTDDSVALSALGQLYGITLLGSRRVLKEEASAAHLASSKCACQGTPRPCLFFHGMDVAADGGIVDEYSFFGDIKEHAPCCSSFHFAILNTVDYEWYNDQLQQKACDAAMNVTTGTLDSGSTVINNLIVVAHSMGNSMFAGALATGKCSIGKNVDWVALSGPMKGSMGSDFIYQICGSGNDSSTLLSKFGGLIGQCPGTTTRRSLVYDGGKYCDDECSLRYAAARAMHAKYVTAGICGTTYNGLISKEYAGLLAGGLLIPHHSSKNDGIVEFQSCVGNLDASKFDTTYASTWYAAKLNHADTTFHDGDGLFSSAQKPLKWFECLLRRHAVANTVPGTVSNVQQVPLHRVHVSCVTLVNHRTKLSGPSCAAVSARKDGFHQHANPFRNSLGGAQDFLRMKTARTLATAVAAVAAASSLPSIKLGFNIQRSTMEVYGTSSFDVYVKPVLRGSNVTFDGKASFEQNGTVHNFYVIDSVPYQEVINSTADSTTCLPTQLFPSVPDIVDAIASATVVSSVNTDQDISCNNGTWLSTTFAGESYVLCTGTGAQAGNFMVYGEDMSISFEYMTEDVTITKPLNAPSDCAKVSDDSITLSSLGQLYGTSMSSSRRVLKEEASAVRLASSTCGCKSTPRPCLFFHGMDVKADGGIVDSYSFFGDIKKHAPCCSSFSFAILNTVDYEWYNDTLQQKACNAAMNVSTGRTDSGSTEINDLIIVAHSMGNNMLAGALATGKCSIGSNVDWVDLSGPMKGSMGSDFLHQICDGGNLFKDILAKLAGIIGQCPGTTTRRSLVYDGGDYCDAECTARYAAARAVHKKYVTASMCGTTYSGLLSSEYAGLLAGGLLIPHHSSKNDGIVEFQSCIGNRDSSSFDDTYSATWYAAALNHADTTFHNGEGLFSSAKKPLKWFECLL</sequence>
<protein>
    <submittedName>
        <fullName evidence="2">Unnamed protein product</fullName>
    </submittedName>
</protein>
<dbReference type="InterPro" id="IPR029058">
    <property type="entry name" value="AB_hydrolase_fold"/>
</dbReference>
<dbReference type="EMBL" id="BSXW01001018">
    <property type="protein sequence ID" value="GMF32809.1"/>
    <property type="molecule type" value="Genomic_DNA"/>
</dbReference>
<organism evidence="2 3">
    <name type="scientific">Phytophthora lilii</name>
    <dbReference type="NCBI Taxonomy" id="2077276"/>
    <lineage>
        <taxon>Eukaryota</taxon>
        <taxon>Sar</taxon>
        <taxon>Stramenopiles</taxon>
        <taxon>Oomycota</taxon>
        <taxon>Peronosporomycetes</taxon>
        <taxon>Peronosporales</taxon>
        <taxon>Peronosporaceae</taxon>
        <taxon>Phytophthora</taxon>
    </lineage>
</organism>